<proteinExistence type="predicted"/>
<dbReference type="KEGG" id="pri:PRIO_0201"/>
<sequence>MENQVKRKSIGEVLATIDPEKVNLQLVKPALMEVARSNTKRSGFLKIAVDDDVAVDCFQAMPDKIRFIISIDREDWNRAVVSE</sequence>
<dbReference type="HOGENOM" id="CLU_2539436_0_0_9"/>
<reference evidence="2" key="1">
    <citation type="submission" date="2015-03" db="EMBL/GenBank/DDBJ databases">
        <authorList>
            <person name="Wibberg D."/>
        </authorList>
    </citation>
    <scope>NUCLEOTIDE SEQUENCE [LARGE SCALE GENOMIC DNA]</scope>
</reference>
<organism evidence="1 2">
    <name type="scientific">Paenibacillus riograndensis SBR5</name>
    <dbReference type="NCBI Taxonomy" id="1073571"/>
    <lineage>
        <taxon>Bacteria</taxon>
        <taxon>Bacillati</taxon>
        <taxon>Bacillota</taxon>
        <taxon>Bacilli</taxon>
        <taxon>Bacillales</taxon>
        <taxon>Paenibacillaceae</taxon>
        <taxon>Paenibacillus</taxon>
        <taxon>Paenibacillus sonchi group</taxon>
    </lineage>
</organism>
<evidence type="ECO:0000313" key="1">
    <source>
        <dbReference type="EMBL" id="CQR51436.1"/>
    </source>
</evidence>
<dbReference type="AlphaFoldDB" id="A0A0E4H768"/>
<protein>
    <submittedName>
        <fullName evidence="1">Uncharacterized protein</fullName>
    </submittedName>
</protein>
<accession>A0A0E4H768</accession>
<dbReference type="EMBL" id="LN831776">
    <property type="protein sequence ID" value="CQR51436.1"/>
    <property type="molecule type" value="Genomic_DNA"/>
</dbReference>
<evidence type="ECO:0000313" key="2">
    <source>
        <dbReference type="Proteomes" id="UP000033163"/>
    </source>
</evidence>
<dbReference type="Proteomes" id="UP000033163">
    <property type="component" value="Chromosome I"/>
</dbReference>
<gene>
    <name evidence="1" type="ORF">PRIO_0201</name>
</gene>
<dbReference type="RefSeq" id="WP_020426305.1">
    <property type="nucleotide sequence ID" value="NZ_AGBD01000115.1"/>
</dbReference>
<dbReference type="PATRIC" id="fig|1073571.4.peg.185"/>
<name>A0A0E4H768_9BACL</name>